<accession>A0ABN3VJS1</accession>
<dbReference type="PANTHER" id="PTHR48081:SF13">
    <property type="entry name" value="ALPHA_BETA HYDROLASE"/>
    <property type="match status" value="1"/>
</dbReference>
<feature type="chain" id="PRO_5046729557" evidence="2">
    <location>
        <begin position="24"/>
        <end position="315"/>
    </location>
</feature>
<dbReference type="GO" id="GO:0016787">
    <property type="term" value="F:hydrolase activity"/>
    <property type="evidence" value="ECO:0007669"/>
    <property type="project" value="UniProtKB-KW"/>
</dbReference>
<keyword evidence="2" id="KW-0732">Signal</keyword>
<evidence type="ECO:0000256" key="2">
    <source>
        <dbReference type="SAM" id="SignalP"/>
    </source>
</evidence>
<evidence type="ECO:0000256" key="1">
    <source>
        <dbReference type="ARBA" id="ARBA00022801"/>
    </source>
</evidence>
<feature type="domain" description="BD-FAE-like" evidence="3">
    <location>
        <begin position="62"/>
        <end position="271"/>
    </location>
</feature>
<dbReference type="SUPFAM" id="SSF53474">
    <property type="entry name" value="alpha/beta-Hydrolases"/>
    <property type="match status" value="1"/>
</dbReference>
<evidence type="ECO:0000313" key="4">
    <source>
        <dbReference type="EMBL" id="GAA2812068.1"/>
    </source>
</evidence>
<comment type="caution">
    <text evidence="4">The sequence shown here is derived from an EMBL/GenBank/DDBJ whole genome shotgun (WGS) entry which is preliminary data.</text>
</comment>
<dbReference type="RefSeq" id="WP_344684456.1">
    <property type="nucleotide sequence ID" value="NZ_BAAAUX010000023.1"/>
</dbReference>
<keyword evidence="1 4" id="KW-0378">Hydrolase</keyword>
<dbReference type="PROSITE" id="PS51257">
    <property type="entry name" value="PROKAR_LIPOPROTEIN"/>
    <property type="match status" value="1"/>
</dbReference>
<gene>
    <name evidence="4" type="ORF">GCM10010470_54390</name>
</gene>
<evidence type="ECO:0000259" key="3">
    <source>
        <dbReference type="Pfam" id="PF20434"/>
    </source>
</evidence>
<feature type="signal peptide" evidence="2">
    <location>
        <begin position="1"/>
        <end position="23"/>
    </location>
</feature>
<dbReference type="InterPro" id="IPR050300">
    <property type="entry name" value="GDXG_lipolytic_enzyme"/>
</dbReference>
<dbReference type="PANTHER" id="PTHR48081">
    <property type="entry name" value="AB HYDROLASE SUPERFAMILY PROTEIN C4A8.06C"/>
    <property type="match status" value="1"/>
</dbReference>
<keyword evidence="5" id="KW-1185">Reference proteome</keyword>
<dbReference type="Gene3D" id="3.40.50.1820">
    <property type="entry name" value="alpha/beta hydrolase"/>
    <property type="match status" value="1"/>
</dbReference>
<dbReference type="EMBL" id="BAAAUX010000023">
    <property type="protein sequence ID" value="GAA2812068.1"/>
    <property type="molecule type" value="Genomic_DNA"/>
</dbReference>
<proteinExistence type="predicted"/>
<reference evidence="4 5" key="1">
    <citation type="journal article" date="2019" name="Int. J. Syst. Evol. Microbiol.">
        <title>The Global Catalogue of Microorganisms (GCM) 10K type strain sequencing project: providing services to taxonomists for standard genome sequencing and annotation.</title>
        <authorList>
            <consortium name="The Broad Institute Genomics Platform"/>
            <consortium name="The Broad Institute Genome Sequencing Center for Infectious Disease"/>
            <person name="Wu L."/>
            <person name="Ma J."/>
        </authorList>
    </citation>
    <scope>NUCLEOTIDE SEQUENCE [LARGE SCALE GENOMIC DNA]</scope>
    <source>
        <strain evidence="4 5">JCM 9383</strain>
    </source>
</reference>
<organism evidence="4 5">
    <name type="scientific">Saccharopolyspora taberi</name>
    <dbReference type="NCBI Taxonomy" id="60895"/>
    <lineage>
        <taxon>Bacteria</taxon>
        <taxon>Bacillati</taxon>
        <taxon>Actinomycetota</taxon>
        <taxon>Actinomycetes</taxon>
        <taxon>Pseudonocardiales</taxon>
        <taxon>Pseudonocardiaceae</taxon>
        <taxon>Saccharopolyspora</taxon>
    </lineage>
</organism>
<name>A0ABN3VJS1_9PSEU</name>
<sequence>MVVTRRVLAAVFAVLALVTTGCARLPESSADATPPTAEPGLGARQVVRDQVYATRDTGPLKLDLFLPAEPGPVPLVVYVHGGGWDAGFRTLDRDLGATESITAERLLERGYAVATVDYRLSGVAQAPAPIVDVGDAVRYLQENSGRWRLDGDRVLLWGASAGAHLVSQLAAVAGDPAKPGGGLTGLRGAVSWFGPTDMSAAAQVAHPELGDYAYRSVRQMLGCEPVQCPATADAASPMKNLSGDEPPFLIQHGTNDSIVPIDQSLDFAAELRKLGVPVEMHPYEGLDHGFGRGPLTPLITDTVVAFADTHLAERG</sequence>
<dbReference type="InterPro" id="IPR049492">
    <property type="entry name" value="BD-FAE-like_dom"/>
</dbReference>
<dbReference type="Pfam" id="PF20434">
    <property type="entry name" value="BD-FAE"/>
    <property type="match status" value="1"/>
</dbReference>
<dbReference type="InterPro" id="IPR029058">
    <property type="entry name" value="AB_hydrolase_fold"/>
</dbReference>
<evidence type="ECO:0000313" key="5">
    <source>
        <dbReference type="Proteomes" id="UP001500979"/>
    </source>
</evidence>
<protein>
    <submittedName>
        <fullName evidence="4">Alpha/beta hydrolase</fullName>
    </submittedName>
</protein>
<dbReference type="Proteomes" id="UP001500979">
    <property type="component" value="Unassembled WGS sequence"/>
</dbReference>